<evidence type="ECO:0000313" key="2">
    <source>
        <dbReference type="Proteomes" id="UP000297853"/>
    </source>
</evidence>
<sequence length="165" mass="17978">MSEAGIFVDATLQAEGDPYRAAAEKERLGSDLRFYGASVGAVRGTIRDAGRRHPGLTHDEITALSSELWAMPVFERRLAAVVLLQSHVRVLGNTDLTRIEGFLRTAGLRELADPLAVDVVLPLTKRLDGPGRARAEAVLDRWAGDGDPWLRRAALLATGRLEQDL</sequence>
<protein>
    <submittedName>
        <fullName evidence="1">DNA alkylation repair protein</fullName>
    </submittedName>
</protein>
<evidence type="ECO:0000313" key="1">
    <source>
        <dbReference type="EMBL" id="TFC99494.1"/>
    </source>
</evidence>
<keyword evidence="2" id="KW-1185">Reference proteome</keyword>
<gene>
    <name evidence="1" type="ORF">E3T28_09140</name>
</gene>
<reference evidence="1 2" key="1">
    <citation type="submission" date="2019-03" db="EMBL/GenBank/DDBJ databases">
        <title>Genomics of glacier-inhabiting Cryobacterium strains.</title>
        <authorList>
            <person name="Liu Q."/>
            <person name="Xin Y.-H."/>
        </authorList>
    </citation>
    <scope>NUCLEOTIDE SEQUENCE [LARGE SCALE GENOMIC DNA]</scope>
    <source>
        <strain evidence="1 2">TMT1-23-1</strain>
    </source>
</reference>
<dbReference type="SUPFAM" id="SSF48371">
    <property type="entry name" value="ARM repeat"/>
    <property type="match status" value="1"/>
</dbReference>
<dbReference type="Pfam" id="PF08713">
    <property type="entry name" value="DNA_alkylation"/>
    <property type="match status" value="1"/>
</dbReference>
<comment type="caution">
    <text evidence="1">The sequence shown here is derived from an EMBL/GenBank/DDBJ whole genome shotgun (WGS) entry which is preliminary data.</text>
</comment>
<name>A0ABY2J3V7_9MICO</name>
<dbReference type="EMBL" id="SOGQ01000046">
    <property type="protein sequence ID" value="TFC99494.1"/>
    <property type="molecule type" value="Genomic_DNA"/>
</dbReference>
<proteinExistence type="predicted"/>
<accession>A0ABY2J3V7</accession>
<dbReference type="InterPro" id="IPR014825">
    <property type="entry name" value="DNA_alkylation"/>
</dbReference>
<dbReference type="RefSeq" id="WP_134430009.1">
    <property type="nucleotide sequence ID" value="NZ_SOGQ01000046.1"/>
</dbReference>
<dbReference type="InterPro" id="IPR016024">
    <property type="entry name" value="ARM-type_fold"/>
</dbReference>
<organism evidence="1 2">
    <name type="scientific">Cryobacterium sinapicolor</name>
    <dbReference type="NCBI Taxonomy" id="1259236"/>
    <lineage>
        <taxon>Bacteria</taxon>
        <taxon>Bacillati</taxon>
        <taxon>Actinomycetota</taxon>
        <taxon>Actinomycetes</taxon>
        <taxon>Micrococcales</taxon>
        <taxon>Microbacteriaceae</taxon>
        <taxon>Cryobacterium</taxon>
    </lineage>
</organism>
<dbReference type="Proteomes" id="UP000297853">
    <property type="component" value="Unassembled WGS sequence"/>
</dbReference>
<dbReference type="Gene3D" id="1.25.10.90">
    <property type="match status" value="1"/>
</dbReference>